<keyword evidence="1" id="KW-1133">Transmembrane helix</keyword>
<organism evidence="2">
    <name type="scientific">Candidatus Methanogaster sp. ANME-2c ERB4</name>
    <dbReference type="NCBI Taxonomy" id="2759911"/>
    <lineage>
        <taxon>Archaea</taxon>
        <taxon>Methanobacteriati</taxon>
        <taxon>Methanobacteriota</taxon>
        <taxon>Stenosarchaea group</taxon>
        <taxon>Methanomicrobia</taxon>
        <taxon>Methanosarcinales</taxon>
        <taxon>ANME-2 cluster</taxon>
        <taxon>Candidatus Methanogasteraceae</taxon>
        <taxon>Candidatus Methanogaster</taxon>
    </lineage>
</organism>
<gene>
    <name evidence="2" type="ORF">IDCAPMJN_00010</name>
</gene>
<protein>
    <submittedName>
        <fullName evidence="2">Uncharacterized protein</fullName>
    </submittedName>
</protein>
<accession>A0A7G9YNJ0</accession>
<sequence>MCKTEVITGVLIVIVFVGLGLPVGLQAEGADDGVVAIYLLRKRT</sequence>
<reference evidence="2" key="1">
    <citation type="submission" date="2020-06" db="EMBL/GenBank/DDBJ databases">
        <title>Unique genomic features of the anaerobic methanotrophic archaea.</title>
        <authorList>
            <person name="Chadwick G.L."/>
            <person name="Skennerton C.T."/>
            <person name="Laso-Perez R."/>
            <person name="Leu A.O."/>
            <person name="Speth D.R."/>
            <person name="Yu H."/>
            <person name="Morgan-Lang C."/>
            <person name="Hatzenpichler R."/>
            <person name="Goudeau D."/>
            <person name="Malmstrom R."/>
            <person name="Brazelton W.J."/>
            <person name="Woyke T."/>
            <person name="Hallam S.J."/>
            <person name="Tyson G.W."/>
            <person name="Wegener G."/>
            <person name="Boetius A."/>
            <person name="Orphan V."/>
        </authorList>
    </citation>
    <scope>NUCLEOTIDE SEQUENCE</scope>
</reference>
<keyword evidence="1" id="KW-0812">Transmembrane</keyword>
<feature type="transmembrane region" description="Helical" evidence="1">
    <location>
        <begin position="6"/>
        <end position="25"/>
    </location>
</feature>
<dbReference type="EMBL" id="MT631383">
    <property type="protein sequence ID" value="QNO49574.1"/>
    <property type="molecule type" value="Genomic_DNA"/>
</dbReference>
<dbReference type="AlphaFoldDB" id="A0A7G9YNJ0"/>
<evidence type="ECO:0000256" key="1">
    <source>
        <dbReference type="SAM" id="Phobius"/>
    </source>
</evidence>
<name>A0A7G9YNJ0_9EURY</name>
<keyword evidence="1" id="KW-0472">Membrane</keyword>
<evidence type="ECO:0000313" key="2">
    <source>
        <dbReference type="EMBL" id="QNO49574.1"/>
    </source>
</evidence>
<proteinExistence type="predicted"/>